<sequence>MAQLQFVNLPSINTTRRGDSGGKSSRGAGEGGSSSRGRRGRGGPAKRPHEDNDDAGHNDDAGNGGGADGAKRRRMDKGEDGPSKKAGLVESEALSTLHDVGYTDLSVLLRKDDGRYLVTCHLSQGSINLYGQN</sequence>
<proteinExistence type="predicted"/>
<evidence type="ECO:0000313" key="3">
    <source>
        <dbReference type="Proteomes" id="UP000799118"/>
    </source>
</evidence>
<feature type="compositionally biased region" description="Basic and acidic residues" evidence="1">
    <location>
        <begin position="47"/>
        <end position="60"/>
    </location>
</feature>
<accession>A0A6A4HTM6</accession>
<gene>
    <name evidence="2" type="ORF">BT96DRAFT_541792</name>
</gene>
<dbReference type="EMBL" id="ML769433">
    <property type="protein sequence ID" value="KAE9402552.1"/>
    <property type="molecule type" value="Genomic_DNA"/>
</dbReference>
<feature type="compositionally biased region" description="Polar residues" evidence="1">
    <location>
        <begin position="1"/>
        <end position="15"/>
    </location>
</feature>
<name>A0A6A4HTM6_9AGAR</name>
<evidence type="ECO:0000256" key="1">
    <source>
        <dbReference type="SAM" id="MobiDB-lite"/>
    </source>
</evidence>
<evidence type="ECO:0000313" key="2">
    <source>
        <dbReference type="EMBL" id="KAE9402552.1"/>
    </source>
</evidence>
<feature type="region of interest" description="Disordered" evidence="1">
    <location>
        <begin position="1"/>
        <end position="89"/>
    </location>
</feature>
<dbReference type="Proteomes" id="UP000799118">
    <property type="component" value="Unassembled WGS sequence"/>
</dbReference>
<dbReference type="AlphaFoldDB" id="A0A6A4HTM6"/>
<reference evidence="2" key="1">
    <citation type="journal article" date="2019" name="Environ. Microbiol.">
        <title>Fungal ecological strategies reflected in gene transcription - a case study of two litter decomposers.</title>
        <authorList>
            <person name="Barbi F."/>
            <person name="Kohler A."/>
            <person name="Barry K."/>
            <person name="Baskaran P."/>
            <person name="Daum C."/>
            <person name="Fauchery L."/>
            <person name="Ihrmark K."/>
            <person name="Kuo A."/>
            <person name="LaButti K."/>
            <person name="Lipzen A."/>
            <person name="Morin E."/>
            <person name="Grigoriev I.V."/>
            <person name="Henrissat B."/>
            <person name="Lindahl B."/>
            <person name="Martin F."/>
        </authorList>
    </citation>
    <scope>NUCLEOTIDE SEQUENCE</scope>
    <source>
        <strain evidence="2">JB14</strain>
    </source>
</reference>
<protein>
    <submittedName>
        <fullName evidence="2">Uncharacterized protein</fullName>
    </submittedName>
</protein>
<keyword evidence="3" id="KW-1185">Reference proteome</keyword>
<feature type="compositionally biased region" description="Basic residues" evidence="1">
    <location>
        <begin position="36"/>
        <end position="46"/>
    </location>
</feature>
<organism evidence="2 3">
    <name type="scientific">Gymnopus androsaceus JB14</name>
    <dbReference type="NCBI Taxonomy" id="1447944"/>
    <lineage>
        <taxon>Eukaryota</taxon>
        <taxon>Fungi</taxon>
        <taxon>Dikarya</taxon>
        <taxon>Basidiomycota</taxon>
        <taxon>Agaricomycotina</taxon>
        <taxon>Agaricomycetes</taxon>
        <taxon>Agaricomycetidae</taxon>
        <taxon>Agaricales</taxon>
        <taxon>Marasmiineae</taxon>
        <taxon>Omphalotaceae</taxon>
        <taxon>Gymnopus</taxon>
    </lineage>
</organism>